<comment type="caution">
    <text evidence="2">The sequence shown here is derived from an EMBL/GenBank/DDBJ whole genome shotgun (WGS) entry which is preliminary data.</text>
</comment>
<dbReference type="InterPro" id="IPR014966">
    <property type="entry name" value="FRG-dom"/>
</dbReference>
<accession>A0A9D1LE09</accession>
<proteinExistence type="predicted"/>
<dbReference type="Pfam" id="PF08867">
    <property type="entry name" value="FRG"/>
    <property type="match status" value="1"/>
</dbReference>
<reference evidence="2" key="1">
    <citation type="submission" date="2020-10" db="EMBL/GenBank/DDBJ databases">
        <authorList>
            <person name="Gilroy R."/>
        </authorList>
    </citation>
    <scope>NUCLEOTIDE SEQUENCE</scope>
    <source>
        <strain evidence="2">ChiGjej1B1-19959</strain>
    </source>
</reference>
<dbReference type="EMBL" id="DVMW01000037">
    <property type="protein sequence ID" value="HIU36234.1"/>
    <property type="molecule type" value="Genomic_DNA"/>
</dbReference>
<protein>
    <submittedName>
        <fullName evidence="2">FRG domain-containing protein</fullName>
    </submittedName>
</protein>
<name>A0A9D1LE09_9FIRM</name>
<evidence type="ECO:0000313" key="3">
    <source>
        <dbReference type="Proteomes" id="UP000824071"/>
    </source>
</evidence>
<gene>
    <name evidence="2" type="ORF">IAC53_06515</name>
</gene>
<reference evidence="2" key="2">
    <citation type="journal article" date="2021" name="PeerJ">
        <title>Extensive microbial diversity within the chicken gut microbiome revealed by metagenomics and culture.</title>
        <authorList>
            <person name="Gilroy R."/>
            <person name="Ravi A."/>
            <person name="Getino M."/>
            <person name="Pursley I."/>
            <person name="Horton D.L."/>
            <person name="Alikhan N.F."/>
            <person name="Baker D."/>
            <person name="Gharbi K."/>
            <person name="Hall N."/>
            <person name="Watson M."/>
            <person name="Adriaenssens E.M."/>
            <person name="Foster-Nyarko E."/>
            <person name="Jarju S."/>
            <person name="Secka A."/>
            <person name="Antonio M."/>
            <person name="Oren A."/>
            <person name="Chaudhuri R.R."/>
            <person name="La Ragione R."/>
            <person name="Hildebrand F."/>
            <person name="Pallen M.J."/>
        </authorList>
    </citation>
    <scope>NUCLEOTIDE SEQUENCE</scope>
    <source>
        <strain evidence="2">ChiGjej1B1-19959</strain>
    </source>
</reference>
<evidence type="ECO:0000313" key="2">
    <source>
        <dbReference type="EMBL" id="HIU36234.1"/>
    </source>
</evidence>
<organism evidence="2 3">
    <name type="scientific">Candidatus Fimenecus excrementigallinarum</name>
    <dbReference type="NCBI Taxonomy" id="2840816"/>
    <lineage>
        <taxon>Bacteria</taxon>
        <taxon>Bacillati</taxon>
        <taxon>Bacillota</taxon>
        <taxon>Clostridia</taxon>
        <taxon>Candidatus Fimenecus</taxon>
    </lineage>
</organism>
<sequence length="316" mass="36739">MQLEPGRFLKDRLFDAFDYSYSVTQREIGSFADFERELFLPFRNGEKIYYRGERVNSKKRLLLPSILRDHTAFRDEAHPELSYIDADALRRYYAGRQNFMRVFETLGDGRPEPGLYEMLAFAQHYLHVSPLIDFTKSLYVALSFALKGRREFPEDPVVYTAFDIGDDDTSSDLAEINAWLAQYHVAVLDLEPSLPHTPDLSANRRMRTVEFLKSRAGDDSPLEVLGEVVKSMYPQAKLIDLPMNDLMKYQQGVFLLLDHFALVSSHYFTKSVRQSFVIRKYVLDRALCPELVAFLRQNVPQYRYECLLDISRAVQD</sequence>
<feature type="domain" description="FRG" evidence="1">
    <location>
        <begin position="44"/>
        <end position="159"/>
    </location>
</feature>
<evidence type="ECO:0000259" key="1">
    <source>
        <dbReference type="SMART" id="SM00901"/>
    </source>
</evidence>
<dbReference type="SMART" id="SM00901">
    <property type="entry name" value="FRG"/>
    <property type="match status" value="1"/>
</dbReference>
<dbReference type="Proteomes" id="UP000824071">
    <property type="component" value="Unassembled WGS sequence"/>
</dbReference>
<dbReference type="AlphaFoldDB" id="A0A9D1LE09"/>